<dbReference type="InterPro" id="IPR024156">
    <property type="entry name" value="Small_GTPase_ARF"/>
</dbReference>
<keyword evidence="5" id="KW-0732">Signal</keyword>
<dbReference type="GO" id="GO:0005525">
    <property type="term" value="F:GTP binding"/>
    <property type="evidence" value="ECO:0007669"/>
    <property type="project" value="UniProtKB-KW"/>
</dbReference>
<dbReference type="SMART" id="SM00177">
    <property type="entry name" value="ARF"/>
    <property type="match status" value="1"/>
</dbReference>
<accession>A0A672K1R8</accession>
<protein>
    <submittedName>
        <fullName evidence="7">E3 ubiquitin-protein ligase TRIM23-like</fullName>
    </submittedName>
</protein>
<dbReference type="PROSITE" id="PS51417">
    <property type="entry name" value="ARF"/>
    <property type="match status" value="1"/>
</dbReference>
<evidence type="ECO:0000313" key="7">
    <source>
        <dbReference type="Ensembl" id="ENSSGRP00000004068.1"/>
    </source>
</evidence>
<feature type="binding site" evidence="3">
    <location>
        <position position="272"/>
    </location>
    <ligand>
        <name>GTP</name>
        <dbReference type="ChEBI" id="CHEBI:37565"/>
    </ligand>
</feature>
<feature type="binding site" evidence="3">
    <location>
        <begin position="328"/>
        <end position="331"/>
    </location>
    <ligand>
        <name>GTP</name>
        <dbReference type="ChEBI" id="CHEBI:37565"/>
    </ligand>
</feature>
<evidence type="ECO:0000256" key="4">
    <source>
        <dbReference type="SAM" id="Coils"/>
    </source>
</evidence>
<dbReference type="Pfam" id="PF00025">
    <property type="entry name" value="Arf"/>
    <property type="match status" value="1"/>
</dbReference>
<feature type="coiled-coil region" evidence="4">
    <location>
        <begin position="202"/>
        <end position="229"/>
    </location>
</feature>
<dbReference type="InterPro" id="IPR006689">
    <property type="entry name" value="Small_GTPase_ARF/SAR"/>
</dbReference>
<reference evidence="7" key="1">
    <citation type="submission" date="2025-08" db="UniProtKB">
        <authorList>
            <consortium name="Ensembl"/>
        </authorList>
    </citation>
    <scope>IDENTIFICATION</scope>
</reference>
<dbReference type="OMA" id="MEPCFRH"/>
<dbReference type="InterPro" id="IPR003649">
    <property type="entry name" value="Bbox_C"/>
</dbReference>
<dbReference type="SMART" id="SM00178">
    <property type="entry name" value="SAR"/>
    <property type="match status" value="1"/>
</dbReference>
<name>A0A672K1R8_SINGR</name>
<feature type="domain" description="B-box C-terminal" evidence="6">
    <location>
        <begin position="75"/>
        <end position="219"/>
    </location>
</feature>
<dbReference type="CDD" id="cd19774">
    <property type="entry name" value="Bbox2_TRIM23_C-IX_rpt2"/>
    <property type="match status" value="1"/>
</dbReference>
<dbReference type="FunFam" id="3.40.50.300:FF:000486">
    <property type="entry name" value="E3 ubiquitin-protein ligase TRIM23"/>
    <property type="match status" value="1"/>
</dbReference>
<dbReference type="InParanoid" id="A0A672K1R8"/>
<keyword evidence="1 3" id="KW-0547">Nucleotide-binding</keyword>
<reference evidence="7" key="2">
    <citation type="submission" date="2025-09" db="UniProtKB">
        <authorList>
            <consortium name="Ensembl"/>
        </authorList>
    </citation>
    <scope>IDENTIFICATION</scope>
</reference>
<dbReference type="SUPFAM" id="SSF52540">
    <property type="entry name" value="P-loop containing nucleoside triphosphate hydrolases"/>
    <property type="match status" value="1"/>
</dbReference>
<keyword evidence="4" id="KW-0175">Coiled coil</keyword>
<evidence type="ECO:0000313" key="8">
    <source>
        <dbReference type="Proteomes" id="UP000472262"/>
    </source>
</evidence>
<feature type="signal peptide" evidence="5">
    <location>
        <begin position="1"/>
        <end position="20"/>
    </location>
</feature>
<evidence type="ECO:0000256" key="3">
    <source>
        <dbReference type="PIRSR" id="PIRSR606689-1"/>
    </source>
</evidence>
<keyword evidence="2 3" id="KW-0342">GTP-binding</keyword>
<dbReference type="Gene3D" id="3.40.50.300">
    <property type="entry name" value="P-loop containing nucleotide triphosphate hydrolases"/>
    <property type="match status" value="1"/>
</dbReference>
<organism evidence="7 8">
    <name type="scientific">Sinocyclocheilus grahami</name>
    <name type="common">Dianchi golden-line fish</name>
    <name type="synonym">Barbus grahami</name>
    <dbReference type="NCBI Taxonomy" id="75366"/>
    <lineage>
        <taxon>Eukaryota</taxon>
        <taxon>Metazoa</taxon>
        <taxon>Chordata</taxon>
        <taxon>Craniata</taxon>
        <taxon>Vertebrata</taxon>
        <taxon>Euteleostomi</taxon>
        <taxon>Actinopterygii</taxon>
        <taxon>Neopterygii</taxon>
        <taxon>Teleostei</taxon>
        <taxon>Ostariophysi</taxon>
        <taxon>Cypriniformes</taxon>
        <taxon>Cyprinidae</taxon>
        <taxon>Cyprininae</taxon>
        <taxon>Sinocyclocheilus</taxon>
    </lineage>
</organism>
<dbReference type="PANTHER" id="PTHR11711">
    <property type="entry name" value="ADP RIBOSYLATION FACTOR-RELATED"/>
    <property type="match status" value="1"/>
</dbReference>
<proteinExistence type="predicted"/>
<evidence type="ECO:0000259" key="6">
    <source>
        <dbReference type="SMART" id="SM00502"/>
    </source>
</evidence>
<keyword evidence="8" id="KW-1185">Reference proteome</keyword>
<evidence type="ECO:0000256" key="5">
    <source>
        <dbReference type="SAM" id="SignalP"/>
    </source>
</evidence>
<evidence type="ECO:0000256" key="1">
    <source>
        <dbReference type="ARBA" id="ARBA00022741"/>
    </source>
</evidence>
<dbReference type="PRINTS" id="PR00328">
    <property type="entry name" value="SAR1GTPBP"/>
</dbReference>
<sequence>MMRLILLPCTALFVPHTCVPSAPSSLTPPEHWPNTGFVCLEDGCQPGPLMCCVCKEYGKHQGHKHTILEAEANQIRASILDMAHCIRTFTEEVSDYSRKLVGIVQQIEGGEQIVEDSMGMAHTEHVPGTAESARSCVRAYFADLHETLCRQEEMALSVVDAHVRERLIWLRQQQEDMTILLSQVSTACLHCEKTLQQDDCRVILAKQEINRLLETLQKQQQQFTELADHIQLDAGIPVTFTKIIRGFLSVLGFNVETVEYKNLKFTIWDVGGKHKLRPLWKHYYLNTQAVVFVIDSCHRDRLMESHSELAKLLTEKELRDALLLIFANKQEVPGAVSVEEMTELLSLHKLCCGRSWHIQGCDARSGMGLHEGLDWLSRQLVAAGVLDVA</sequence>
<dbReference type="SUPFAM" id="SSF57845">
    <property type="entry name" value="B-box zinc-binding domain"/>
    <property type="match status" value="1"/>
</dbReference>
<dbReference type="Ensembl" id="ENSSGRT00000004419.1">
    <property type="protein sequence ID" value="ENSSGRP00000004068.1"/>
    <property type="gene ID" value="ENSSGRG00000002473.1"/>
</dbReference>
<feature type="chain" id="PRO_5025693110" evidence="5">
    <location>
        <begin position="21"/>
        <end position="389"/>
    </location>
</feature>
<dbReference type="PROSITE" id="PS51422">
    <property type="entry name" value="SAR1"/>
    <property type="match status" value="1"/>
</dbReference>
<gene>
    <name evidence="7" type="primary">LOC107575066</name>
</gene>
<dbReference type="SMART" id="SM00502">
    <property type="entry name" value="BBC"/>
    <property type="match status" value="1"/>
</dbReference>
<dbReference type="GO" id="GO:0003924">
    <property type="term" value="F:GTPase activity"/>
    <property type="evidence" value="ECO:0007669"/>
    <property type="project" value="InterPro"/>
</dbReference>
<dbReference type="Proteomes" id="UP000472262">
    <property type="component" value="Unassembled WGS sequence"/>
</dbReference>
<evidence type="ECO:0000256" key="2">
    <source>
        <dbReference type="ARBA" id="ARBA00023134"/>
    </source>
</evidence>
<dbReference type="InterPro" id="IPR027417">
    <property type="entry name" value="P-loop_NTPase"/>
</dbReference>
<dbReference type="AlphaFoldDB" id="A0A672K1R8"/>